<keyword evidence="4 6" id="KW-0648">Protein biosynthesis</keyword>
<dbReference type="GO" id="GO:0003746">
    <property type="term" value="F:translation elongation factor activity"/>
    <property type="evidence" value="ECO:0007669"/>
    <property type="project" value="UniProtKB-UniRule"/>
</dbReference>
<dbReference type="InterPro" id="IPR001816">
    <property type="entry name" value="Transl_elong_EFTs/EF1B"/>
</dbReference>
<dbReference type="InterPro" id="IPR036402">
    <property type="entry name" value="EF-Ts_dimer_sf"/>
</dbReference>
<evidence type="ECO:0000256" key="1">
    <source>
        <dbReference type="ARBA" id="ARBA00005532"/>
    </source>
</evidence>
<evidence type="ECO:0000256" key="2">
    <source>
        <dbReference type="ARBA" id="ARBA00016956"/>
    </source>
</evidence>
<comment type="caution">
    <text evidence="10">The sequence shown here is derived from an EMBL/GenBank/DDBJ whole genome shotgun (WGS) entry which is preliminary data.</text>
</comment>
<dbReference type="Gene3D" id="1.10.286.20">
    <property type="match status" value="1"/>
</dbReference>
<evidence type="ECO:0000313" key="11">
    <source>
        <dbReference type="Proteomes" id="UP000030403"/>
    </source>
</evidence>
<dbReference type="NCBIfam" id="TIGR00116">
    <property type="entry name" value="tsf"/>
    <property type="match status" value="1"/>
</dbReference>
<organism evidence="10 11">
    <name type="scientific">Pontibacillus marinus BH030004 = DSM 16465</name>
    <dbReference type="NCBI Taxonomy" id="1385511"/>
    <lineage>
        <taxon>Bacteria</taxon>
        <taxon>Bacillati</taxon>
        <taxon>Bacillota</taxon>
        <taxon>Bacilli</taxon>
        <taxon>Bacillales</taxon>
        <taxon>Bacillaceae</taxon>
        <taxon>Pontibacillus</taxon>
    </lineage>
</organism>
<dbReference type="InterPro" id="IPR014039">
    <property type="entry name" value="Transl_elong_EFTs/EF1B_dimer"/>
</dbReference>
<dbReference type="PANTHER" id="PTHR11741:SF0">
    <property type="entry name" value="ELONGATION FACTOR TS, MITOCHONDRIAL"/>
    <property type="match status" value="1"/>
</dbReference>
<evidence type="ECO:0000256" key="5">
    <source>
        <dbReference type="ARBA" id="ARBA00025453"/>
    </source>
</evidence>
<dbReference type="GO" id="GO:0005737">
    <property type="term" value="C:cytoplasm"/>
    <property type="evidence" value="ECO:0007669"/>
    <property type="project" value="UniProtKB-SubCell"/>
</dbReference>
<dbReference type="PROSITE" id="PS01127">
    <property type="entry name" value="EF_TS_2"/>
    <property type="match status" value="1"/>
</dbReference>
<dbReference type="FunFam" id="1.10.8.10:FF:000001">
    <property type="entry name" value="Elongation factor Ts"/>
    <property type="match status" value="1"/>
</dbReference>
<protein>
    <recommendedName>
        <fullName evidence="2 6">Elongation factor Ts</fullName>
        <shortName evidence="6">EF-Ts</shortName>
    </recommendedName>
</protein>
<accession>A0A0A5GBN2</accession>
<comment type="subcellular location">
    <subcellularLocation>
        <location evidence="6 8">Cytoplasm</location>
    </subcellularLocation>
</comment>
<keyword evidence="3 6" id="KW-0251">Elongation factor</keyword>
<dbReference type="PANTHER" id="PTHR11741">
    <property type="entry name" value="ELONGATION FACTOR TS"/>
    <property type="match status" value="1"/>
</dbReference>
<name>A0A0A5GBN2_9BACI</name>
<feature type="domain" description="Translation elongation factor EFTs/EF1B dimerisation" evidence="9">
    <location>
        <begin position="70"/>
        <end position="275"/>
    </location>
</feature>
<evidence type="ECO:0000256" key="3">
    <source>
        <dbReference type="ARBA" id="ARBA00022768"/>
    </source>
</evidence>
<dbReference type="CDD" id="cd14275">
    <property type="entry name" value="UBA_EF-Ts"/>
    <property type="match status" value="1"/>
</dbReference>
<dbReference type="EMBL" id="AVPF01000019">
    <property type="protein sequence ID" value="KGX88608.1"/>
    <property type="molecule type" value="Genomic_DNA"/>
</dbReference>
<evidence type="ECO:0000256" key="7">
    <source>
        <dbReference type="RuleBase" id="RU000642"/>
    </source>
</evidence>
<evidence type="ECO:0000313" key="10">
    <source>
        <dbReference type="EMBL" id="KGX88608.1"/>
    </source>
</evidence>
<dbReference type="InterPro" id="IPR009060">
    <property type="entry name" value="UBA-like_sf"/>
</dbReference>
<dbReference type="FunFam" id="1.10.286.20:FF:000001">
    <property type="entry name" value="Elongation factor Ts"/>
    <property type="match status" value="1"/>
</dbReference>
<dbReference type="Gene3D" id="1.10.8.10">
    <property type="entry name" value="DNA helicase RuvA subunit, C-terminal domain"/>
    <property type="match status" value="1"/>
</dbReference>
<dbReference type="AlphaFoldDB" id="A0A0A5GBN2"/>
<gene>
    <name evidence="6" type="primary">tsf</name>
    <name evidence="10" type="ORF">N783_08240</name>
</gene>
<reference evidence="10 11" key="1">
    <citation type="submission" date="2013-08" db="EMBL/GenBank/DDBJ databases">
        <authorList>
            <person name="Huang J."/>
            <person name="Wang G."/>
        </authorList>
    </citation>
    <scope>NUCLEOTIDE SEQUENCE [LARGE SCALE GENOMIC DNA]</scope>
    <source>
        <strain evidence="10 11">BH030004</strain>
    </source>
</reference>
<dbReference type="SUPFAM" id="SSF54713">
    <property type="entry name" value="Elongation factor Ts (EF-Ts), dimerisation domain"/>
    <property type="match status" value="2"/>
</dbReference>
<feature type="region of interest" description="Involved in Mg(2+) ion dislocation from EF-Tu" evidence="6">
    <location>
        <begin position="79"/>
        <end position="82"/>
    </location>
</feature>
<dbReference type="Proteomes" id="UP000030403">
    <property type="component" value="Unassembled WGS sequence"/>
</dbReference>
<sequence length="294" mass="32553">MAVTAKMVKELRETTGAGMMDCKKALTETDGNMEKAVEWLREKGISKAAKKADRIAAEGTTHIEVDGNTAAIIEVNAETDFVTKNDLFKELVSELGKHIVKQKPESADAAIEQNLHGDGQRVGDYITSMIAKIGEKISLRRLAIVEKGDNDAFGAYLHMGGRIGVLSLLEGTTDESVAKDVAMHVAAVNPRYVNRDEVPEEEVNQEREALKKEALNEGKPEHIVEKMVEGRLGKFFEGIVLTEQDFVKDPDQKVKQYVKDNGATVKGFVRYEVGEGMEKREENFADEVMNQVNK</sequence>
<dbReference type="PROSITE" id="PS01126">
    <property type="entry name" value="EF_TS_1"/>
    <property type="match status" value="1"/>
</dbReference>
<evidence type="ECO:0000256" key="4">
    <source>
        <dbReference type="ARBA" id="ARBA00022917"/>
    </source>
</evidence>
<dbReference type="OrthoDB" id="9808348at2"/>
<dbReference type="STRING" id="1385511.GCA_000425225_01070"/>
<comment type="similarity">
    <text evidence="1 6 7">Belongs to the EF-Ts family.</text>
</comment>
<evidence type="ECO:0000256" key="8">
    <source>
        <dbReference type="RuleBase" id="RU000643"/>
    </source>
</evidence>
<evidence type="ECO:0000256" key="6">
    <source>
        <dbReference type="HAMAP-Rule" id="MF_00050"/>
    </source>
</evidence>
<dbReference type="InterPro" id="IPR018101">
    <property type="entry name" value="Transl_elong_Ts_CS"/>
</dbReference>
<dbReference type="Gene3D" id="3.30.479.20">
    <property type="entry name" value="Elongation factor Ts, dimerisation domain"/>
    <property type="match status" value="2"/>
</dbReference>
<keyword evidence="11" id="KW-1185">Reference proteome</keyword>
<dbReference type="SUPFAM" id="SSF46934">
    <property type="entry name" value="UBA-like"/>
    <property type="match status" value="1"/>
</dbReference>
<proteinExistence type="inferred from homology"/>
<comment type="function">
    <text evidence="5 6 7">Associates with the EF-Tu.GDP complex and induces the exchange of GDP to GTP. It remains bound to the aminoacyl-tRNA.EF-Tu.GTP complex up to the GTP hydrolysis stage on the ribosome.</text>
</comment>
<dbReference type="eggNOG" id="COG0264">
    <property type="taxonomic scope" value="Bacteria"/>
</dbReference>
<dbReference type="RefSeq" id="WP_027448317.1">
    <property type="nucleotide sequence ID" value="NZ_AVPF01000019.1"/>
</dbReference>
<dbReference type="HAMAP" id="MF_00050">
    <property type="entry name" value="EF_Ts"/>
    <property type="match status" value="1"/>
</dbReference>
<keyword evidence="6" id="KW-0963">Cytoplasm</keyword>
<evidence type="ECO:0000259" key="9">
    <source>
        <dbReference type="Pfam" id="PF00889"/>
    </source>
</evidence>
<dbReference type="Pfam" id="PF00889">
    <property type="entry name" value="EF_TS"/>
    <property type="match status" value="1"/>
</dbReference>